<dbReference type="EMBL" id="MCGE01000008">
    <property type="protein sequence ID" value="ORZ18596.1"/>
    <property type="molecule type" value="Genomic_DNA"/>
</dbReference>
<dbReference type="GO" id="GO:0005737">
    <property type="term" value="C:cytoplasm"/>
    <property type="evidence" value="ECO:0007669"/>
    <property type="project" value="TreeGrafter"/>
</dbReference>
<feature type="compositionally biased region" description="Polar residues" evidence="5">
    <location>
        <begin position="169"/>
        <end position="181"/>
    </location>
</feature>
<evidence type="ECO:0000313" key="8">
    <source>
        <dbReference type="Proteomes" id="UP000193560"/>
    </source>
</evidence>
<dbReference type="STRING" id="90262.A0A1X2ILD2"/>
<proteinExistence type="predicted"/>
<keyword evidence="2 4" id="KW-0863">Zinc-finger</keyword>
<keyword evidence="3" id="KW-0862">Zinc</keyword>
<evidence type="ECO:0000313" key="7">
    <source>
        <dbReference type="EMBL" id="ORZ18596.1"/>
    </source>
</evidence>
<dbReference type="AlphaFoldDB" id="A0A1X2ILD2"/>
<evidence type="ECO:0000256" key="3">
    <source>
        <dbReference type="ARBA" id="ARBA00022833"/>
    </source>
</evidence>
<dbReference type="Pfam" id="PF01428">
    <property type="entry name" value="zf-AN1"/>
    <property type="match status" value="2"/>
</dbReference>
<organism evidence="7 8">
    <name type="scientific">Absidia repens</name>
    <dbReference type="NCBI Taxonomy" id="90262"/>
    <lineage>
        <taxon>Eukaryota</taxon>
        <taxon>Fungi</taxon>
        <taxon>Fungi incertae sedis</taxon>
        <taxon>Mucoromycota</taxon>
        <taxon>Mucoromycotina</taxon>
        <taxon>Mucoromycetes</taxon>
        <taxon>Mucorales</taxon>
        <taxon>Cunninghamellaceae</taxon>
        <taxon>Absidia</taxon>
    </lineage>
</organism>
<evidence type="ECO:0000256" key="4">
    <source>
        <dbReference type="PROSITE-ProRule" id="PRU00449"/>
    </source>
</evidence>
<dbReference type="Gene3D" id="4.10.1110.10">
    <property type="entry name" value="AN1-like Zinc finger"/>
    <property type="match status" value="2"/>
</dbReference>
<name>A0A1X2ILD2_9FUNG</name>
<dbReference type="PROSITE" id="PS51039">
    <property type="entry name" value="ZF_AN1"/>
    <property type="match status" value="1"/>
</dbReference>
<evidence type="ECO:0000256" key="1">
    <source>
        <dbReference type="ARBA" id="ARBA00022723"/>
    </source>
</evidence>
<dbReference type="InterPro" id="IPR035896">
    <property type="entry name" value="AN1-like_Znf"/>
</dbReference>
<dbReference type="OrthoDB" id="431929at2759"/>
<comment type="caution">
    <text evidence="7">The sequence shown here is derived from an EMBL/GenBank/DDBJ whole genome shotgun (WGS) entry which is preliminary data.</text>
</comment>
<dbReference type="PANTHER" id="PTHR14677">
    <property type="entry name" value="ARSENITE INDUCUBLE RNA ASSOCIATED PROTEIN AIP-1-RELATED"/>
    <property type="match status" value="1"/>
</dbReference>
<dbReference type="Proteomes" id="UP000193560">
    <property type="component" value="Unassembled WGS sequence"/>
</dbReference>
<evidence type="ECO:0000256" key="2">
    <source>
        <dbReference type="ARBA" id="ARBA00022771"/>
    </source>
</evidence>
<sequence>MELPHVGGHCSLPTCNSLDFLPINCPFCKARFCGDHRLPLDHQCIAWKSRDKQVELCPQCQQLVYLENTAPEDMLEKHTASDCQLYLYPPTSTTMPNGSTAIQCAVEKCRDLNPRIGPAHCVACDQDFCLKHRYQVKHSCPQLQIDPKEARRLAAKEKLAKTFKPSPSAPTTIKPTSITGTKKSSPMVELMKIKAKAKGLTAVPMASRMYLYIEFPQDSIFAGQQKPMYLDKYNRVGKTLDMLADHGRVKNENNLLLSDHDEVKKQGRLKKVTKV</sequence>
<dbReference type="PANTHER" id="PTHR14677:SF20">
    <property type="entry name" value="ZINC FINGER AN1-TYPE CONTAINING 2A-RELATED"/>
    <property type="match status" value="1"/>
</dbReference>
<dbReference type="SMART" id="SM00154">
    <property type="entry name" value="ZnF_AN1"/>
    <property type="match status" value="2"/>
</dbReference>
<dbReference type="SUPFAM" id="SSF118310">
    <property type="entry name" value="AN1-like Zinc finger"/>
    <property type="match status" value="2"/>
</dbReference>
<gene>
    <name evidence="7" type="ORF">BCR42DRAFT_411222</name>
</gene>
<protein>
    <recommendedName>
        <fullName evidence="6">AN1-type domain-containing protein</fullName>
    </recommendedName>
</protein>
<dbReference type="GO" id="GO:0008270">
    <property type="term" value="F:zinc ion binding"/>
    <property type="evidence" value="ECO:0007669"/>
    <property type="project" value="UniProtKB-KW"/>
</dbReference>
<reference evidence="7 8" key="1">
    <citation type="submission" date="2016-07" db="EMBL/GenBank/DDBJ databases">
        <title>Pervasive Adenine N6-methylation of Active Genes in Fungi.</title>
        <authorList>
            <consortium name="DOE Joint Genome Institute"/>
            <person name="Mondo S.J."/>
            <person name="Dannebaum R.O."/>
            <person name="Kuo R.C."/>
            <person name="Labutti K."/>
            <person name="Haridas S."/>
            <person name="Kuo A."/>
            <person name="Salamov A."/>
            <person name="Ahrendt S.R."/>
            <person name="Lipzen A."/>
            <person name="Sullivan W."/>
            <person name="Andreopoulos W.B."/>
            <person name="Clum A."/>
            <person name="Lindquist E."/>
            <person name="Daum C."/>
            <person name="Ramamoorthy G.K."/>
            <person name="Gryganskyi A."/>
            <person name="Culley D."/>
            <person name="Magnuson J.K."/>
            <person name="James T.Y."/>
            <person name="O'Malley M.A."/>
            <person name="Stajich J.E."/>
            <person name="Spatafora J.W."/>
            <person name="Visel A."/>
            <person name="Grigoriev I.V."/>
        </authorList>
    </citation>
    <scope>NUCLEOTIDE SEQUENCE [LARGE SCALE GENOMIC DNA]</scope>
    <source>
        <strain evidence="7 8">NRRL 1336</strain>
    </source>
</reference>
<keyword evidence="1" id="KW-0479">Metal-binding</keyword>
<keyword evidence="8" id="KW-1185">Reference proteome</keyword>
<feature type="domain" description="AN1-type" evidence="6">
    <location>
        <begin position="4"/>
        <end position="52"/>
    </location>
</feature>
<dbReference type="InterPro" id="IPR000058">
    <property type="entry name" value="Znf_AN1"/>
</dbReference>
<accession>A0A1X2ILD2</accession>
<evidence type="ECO:0000259" key="6">
    <source>
        <dbReference type="PROSITE" id="PS51039"/>
    </source>
</evidence>
<evidence type="ECO:0000256" key="5">
    <source>
        <dbReference type="SAM" id="MobiDB-lite"/>
    </source>
</evidence>
<feature type="region of interest" description="Disordered" evidence="5">
    <location>
        <begin position="161"/>
        <end position="181"/>
    </location>
</feature>